<protein>
    <submittedName>
        <fullName evidence="1">Uncharacterized protein</fullName>
    </submittedName>
</protein>
<organism evidence="1 2">
    <name type="scientific">Diversispora epigaea</name>
    <dbReference type="NCBI Taxonomy" id="1348612"/>
    <lineage>
        <taxon>Eukaryota</taxon>
        <taxon>Fungi</taxon>
        <taxon>Fungi incertae sedis</taxon>
        <taxon>Mucoromycota</taxon>
        <taxon>Glomeromycotina</taxon>
        <taxon>Glomeromycetes</taxon>
        <taxon>Diversisporales</taxon>
        <taxon>Diversisporaceae</taxon>
        <taxon>Diversispora</taxon>
    </lineage>
</organism>
<reference evidence="1 2" key="1">
    <citation type="submission" date="2018-08" db="EMBL/GenBank/DDBJ databases">
        <title>Genome and evolution of the arbuscular mycorrhizal fungus Diversispora epigaea (formerly Glomus versiforme) and its bacterial endosymbionts.</title>
        <authorList>
            <person name="Sun X."/>
            <person name="Fei Z."/>
            <person name="Harrison M."/>
        </authorList>
    </citation>
    <scope>NUCLEOTIDE SEQUENCE [LARGE SCALE GENOMIC DNA]</scope>
    <source>
        <strain evidence="1 2">IT104</strain>
    </source>
</reference>
<proteinExistence type="predicted"/>
<comment type="caution">
    <text evidence="1">The sequence shown here is derived from an EMBL/GenBank/DDBJ whole genome shotgun (WGS) entry which is preliminary data.</text>
</comment>
<accession>A0A397JPE0</accession>
<gene>
    <name evidence="1" type="ORF">Glove_4g17</name>
</gene>
<dbReference type="Proteomes" id="UP000266861">
    <property type="component" value="Unassembled WGS sequence"/>
</dbReference>
<name>A0A397JPE0_9GLOM</name>
<evidence type="ECO:0000313" key="2">
    <source>
        <dbReference type="Proteomes" id="UP000266861"/>
    </source>
</evidence>
<dbReference type="OrthoDB" id="2423204at2759"/>
<evidence type="ECO:0000313" key="1">
    <source>
        <dbReference type="EMBL" id="RHZ90215.1"/>
    </source>
</evidence>
<dbReference type="AlphaFoldDB" id="A0A397JPE0"/>
<sequence>MDCYLKSLQNIVNKENDQRYTKAQELFELYKLASTPKEWNNKCSCLQIHIHYPTVNGTISRTINSVNVVNGVNGNIASDVFNVKLILKRNNQEKCPTNITYVHIAY</sequence>
<keyword evidence="2" id="KW-1185">Reference proteome</keyword>
<dbReference type="EMBL" id="PQFF01000003">
    <property type="protein sequence ID" value="RHZ90215.1"/>
    <property type="molecule type" value="Genomic_DNA"/>
</dbReference>